<proteinExistence type="predicted"/>
<protein>
    <submittedName>
        <fullName evidence="2">Uncharacterized protein</fullName>
    </submittedName>
</protein>
<evidence type="ECO:0000313" key="2">
    <source>
        <dbReference type="WBParaSite" id="nRc.2.0.1.t25925-RA"/>
    </source>
</evidence>
<name>A0A915JIG1_ROMCU</name>
<reference evidence="2" key="1">
    <citation type="submission" date="2022-11" db="UniProtKB">
        <authorList>
            <consortium name="WormBaseParasite"/>
        </authorList>
    </citation>
    <scope>IDENTIFICATION</scope>
</reference>
<accession>A0A915JIG1</accession>
<dbReference type="Proteomes" id="UP000887565">
    <property type="component" value="Unplaced"/>
</dbReference>
<dbReference type="AlphaFoldDB" id="A0A915JIG1"/>
<keyword evidence="1" id="KW-1185">Reference proteome</keyword>
<organism evidence="1 2">
    <name type="scientific">Romanomermis culicivorax</name>
    <name type="common">Nematode worm</name>
    <dbReference type="NCBI Taxonomy" id="13658"/>
    <lineage>
        <taxon>Eukaryota</taxon>
        <taxon>Metazoa</taxon>
        <taxon>Ecdysozoa</taxon>
        <taxon>Nematoda</taxon>
        <taxon>Enoplea</taxon>
        <taxon>Dorylaimia</taxon>
        <taxon>Mermithida</taxon>
        <taxon>Mermithoidea</taxon>
        <taxon>Mermithidae</taxon>
        <taxon>Romanomermis</taxon>
    </lineage>
</organism>
<evidence type="ECO:0000313" key="1">
    <source>
        <dbReference type="Proteomes" id="UP000887565"/>
    </source>
</evidence>
<dbReference type="WBParaSite" id="nRc.2.0.1.t25925-RA">
    <property type="protein sequence ID" value="nRc.2.0.1.t25925-RA"/>
    <property type="gene ID" value="nRc.2.0.1.g25925"/>
</dbReference>
<sequence>MAGPLNKIRQKDKDGDKDELIGIKKMKMKMKIKIRKLQIQKIQKKMQKDIFLNTSQSITN</sequence>